<dbReference type="PANTHER" id="PTHR38477">
    <property type="entry name" value="HYPOTHETICAL EXPORTED PROTEIN"/>
    <property type="match status" value="1"/>
</dbReference>
<evidence type="ECO:0000313" key="2">
    <source>
        <dbReference type="Proteomes" id="UP000197269"/>
    </source>
</evidence>
<dbReference type="EMBL" id="MXPU01000004">
    <property type="protein sequence ID" value="OWO95480.1"/>
    <property type="molecule type" value="Genomic_DNA"/>
</dbReference>
<proteinExistence type="predicted"/>
<dbReference type="InterPro" id="IPR032676">
    <property type="entry name" value="YkuD_2"/>
</dbReference>
<dbReference type="RefSeq" id="WP_425350118.1">
    <property type="nucleotide sequence ID" value="NZ_MXPU01000004.1"/>
</dbReference>
<evidence type="ECO:0000313" key="1">
    <source>
        <dbReference type="EMBL" id="OWO95480.1"/>
    </source>
</evidence>
<sequence length="59" mass="6545">MDGSNKSSLGVYQCAETYYGDHGYSMRLDGFESTNDQARHRAIVIHAANYVSEALCGRK</sequence>
<dbReference type="Proteomes" id="UP000197269">
    <property type="component" value="Unassembled WGS sequence"/>
</dbReference>
<accession>A0A246DYP2</accession>
<organism evidence="1 2">
    <name type="scientific">Rhizobium esperanzae</name>
    <dbReference type="NCBI Taxonomy" id="1967781"/>
    <lineage>
        <taxon>Bacteria</taxon>
        <taxon>Pseudomonadati</taxon>
        <taxon>Pseudomonadota</taxon>
        <taxon>Alphaproteobacteria</taxon>
        <taxon>Hyphomicrobiales</taxon>
        <taxon>Rhizobiaceae</taxon>
        <taxon>Rhizobium/Agrobacterium group</taxon>
        <taxon>Rhizobium</taxon>
    </lineage>
</organism>
<gene>
    <name evidence="1" type="ORF">B5E41_06485</name>
</gene>
<dbReference type="PANTHER" id="PTHR38477:SF1">
    <property type="entry name" value="MUREIN L,D-TRANSPEPTIDASE CATALYTIC DOMAIN FAMILY PROTEIN"/>
    <property type="match status" value="1"/>
</dbReference>
<comment type="caution">
    <text evidence="1">The sequence shown here is derived from an EMBL/GenBank/DDBJ whole genome shotgun (WGS) entry which is preliminary data.</text>
</comment>
<name>A0A246DYP2_9HYPH</name>
<reference evidence="1 2" key="1">
    <citation type="submission" date="2017-03" db="EMBL/GenBank/DDBJ databases">
        <title>Genome of strain Rhizobium sp. CNPSo 668.</title>
        <authorList>
            <person name="Ribeiro R."/>
        </authorList>
    </citation>
    <scope>NUCLEOTIDE SEQUENCE [LARGE SCALE GENOMIC DNA]</scope>
    <source>
        <strain evidence="1 2">CNPSo 668</strain>
    </source>
</reference>
<protein>
    <submittedName>
        <fullName evidence="1">Uncharacterized protein</fullName>
    </submittedName>
</protein>
<dbReference type="AlphaFoldDB" id="A0A246DYP2"/>
<dbReference type="Pfam" id="PF13645">
    <property type="entry name" value="YkuD_2"/>
    <property type="match status" value="1"/>
</dbReference>